<feature type="compositionally biased region" description="Low complexity" evidence="1">
    <location>
        <begin position="460"/>
        <end position="471"/>
    </location>
</feature>
<sequence>MAQIEGIPEETLFETFLLLEHDRQSLVNLSYVSRRFWQTARQVLFRHITIDEHGSSSQRDSGRLNLFHRSLKDAPELGNCVQSWGPINVKFRLTNFNSSTDNERDIIADLSSLFVSRITANLLECCTNLKRIRLVQMETYRETTSMVNISEVSNLDKVIDACVNTDHPEIWFAAMTLPKIQHLSGHFGAFAGRKFHQTHRSPIRTLEIINADTAFSMEELSQILLGCPRLTKLTCKGKLNVSYDDEPTWSSRFNTGGLIEGLESIQNTLEVLEIFITHKGVYGYHVESMDLTGFTHLRHLSISAMVFFGSEALYHGDFDKSIRLIHRLPSCLESLKVSFSSAMMLHDFGNGGILQFQPATEQRPLKHDWILHFSREKQIRIPNLTLVQLEDDLELGAGDSLIRWDPPQEIRSAFEAAGIQLEIRVFDSINAHRAVSGCFSPVSPGSDHLSSNWDNGYSPYSPYSPNYAPDSPYYPPTSPSYNPVTPSPPVELREVE</sequence>
<evidence type="ECO:0000313" key="2">
    <source>
        <dbReference type="EMBL" id="KAH7120026.1"/>
    </source>
</evidence>
<dbReference type="EMBL" id="JAGMWT010000011">
    <property type="protein sequence ID" value="KAH7120026.1"/>
    <property type="molecule type" value="Genomic_DNA"/>
</dbReference>
<gene>
    <name evidence="2" type="ORF">B0J11DRAFT_535074</name>
</gene>
<proteinExistence type="predicted"/>
<evidence type="ECO:0000313" key="3">
    <source>
        <dbReference type="Proteomes" id="UP000700596"/>
    </source>
</evidence>
<keyword evidence="3" id="KW-1185">Reference proteome</keyword>
<feature type="region of interest" description="Disordered" evidence="1">
    <location>
        <begin position="460"/>
        <end position="496"/>
    </location>
</feature>
<comment type="caution">
    <text evidence="2">The sequence shown here is derived from an EMBL/GenBank/DDBJ whole genome shotgun (WGS) entry which is preliminary data.</text>
</comment>
<dbReference type="Proteomes" id="UP000700596">
    <property type="component" value="Unassembled WGS sequence"/>
</dbReference>
<protein>
    <recommendedName>
        <fullName evidence="4">F-box domain-containing protein</fullName>
    </recommendedName>
</protein>
<reference evidence="2" key="1">
    <citation type="journal article" date="2021" name="Nat. Commun.">
        <title>Genetic determinants of endophytism in the Arabidopsis root mycobiome.</title>
        <authorList>
            <person name="Mesny F."/>
            <person name="Miyauchi S."/>
            <person name="Thiergart T."/>
            <person name="Pickel B."/>
            <person name="Atanasova L."/>
            <person name="Karlsson M."/>
            <person name="Huettel B."/>
            <person name="Barry K.W."/>
            <person name="Haridas S."/>
            <person name="Chen C."/>
            <person name="Bauer D."/>
            <person name="Andreopoulos W."/>
            <person name="Pangilinan J."/>
            <person name="LaButti K."/>
            <person name="Riley R."/>
            <person name="Lipzen A."/>
            <person name="Clum A."/>
            <person name="Drula E."/>
            <person name="Henrissat B."/>
            <person name="Kohler A."/>
            <person name="Grigoriev I.V."/>
            <person name="Martin F.M."/>
            <person name="Hacquard S."/>
        </authorList>
    </citation>
    <scope>NUCLEOTIDE SEQUENCE</scope>
    <source>
        <strain evidence="2">MPI-CAGE-CH-0243</strain>
    </source>
</reference>
<dbReference type="OrthoDB" id="3663347at2759"/>
<name>A0A9P9DK39_9PLEO</name>
<dbReference type="AlphaFoldDB" id="A0A9P9DK39"/>
<evidence type="ECO:0008006" key="4">
    <source>
        <dbReference type="Google" id="ProtNLM"/>
    </source>
</evidence>
<accession>A0A9P9DK39</accession>
<dbReference type="Gene3D" id="3.80.10.10">
    <property type="entry name" value="Ribonuclease Inhibitor"/>
    <property type="match status" value="1"/>
</dbReference>
<dbReference type="InterPro" id="IPR032675">
    <property type="entry name" value="LRR_dom_sf"/>
</dbReference>
<evidence type="ECO:0000256" key="1">
    <source>
        <dbReference type="SAM" id="MobiDB-lite"/>
    </source>
</evidence>
<organism evidence="2 3">
    <name type="scientific">Dendryphion nanum</name>
    <dbReference type="NCBI Taxonomy" id="256645"/>
    <lineage>
        <taxon>Eukaryota</taxon>
        <taxon>Fungi</taxon>
        <taxon>Dikarya</taxon>
        <taxon>Ascomycota</taxon>
        <taxon>Pezizomycotina</taxon>
        <taxon>Dothideomycetes</taxon>
        <taxon>Pleosporomycetidae</taxon>
        <taxon>Pleosporales</taxon>
        <taxon>Torulaceae</taxon>
        <taxon>Dendryphion</taxon>
    </lineage>
</organism>